<proteinExistence type="predicted"/>
<dbReference type="EMBL" id="CP096983">
    <property type="protein sequence ID" value="URZ12518.1"/>
    <property type="molecule type" value="Genomic_DNA"/>
</dbReference>
<gene>
    <name evidence="1" type="ORF">CROST_032400</name>
</gene>
<dbReference type="AlphaFoldDB" id="A0A1S8L3S3"/>
<reference evidence="1 2" key="1">
    <citation type="submission" date="2022-04" db="EMBL/GenBank/DDBJ databases">
        <title>Genome sequence of C. roseum typestrain.</title>
        <authorList>
            <person name="Poehlein A."/>
            <person name="Schoch T."/>
            <person name="Duerre P."/>
            <person name="Daniel R."/>
        </authorList>
    </citation>
    <scope>NUCLEOTIDE SEQUENCE [LARGE SCALE GENOMIC DNA]</scope>
    <source>
        <strain evidence="1 2">DSM 7320</strain>
    </source>
</reference>
<organism evidence="1 2">
    <name type="scientific">Clostridium felsineum</name>
    <dbReference type="NCBI Taxonomy" id="36839"/>
    <lineage>
        <taxon>Bacteria</taxon>
        <taxon>Bacillati</taxon>
        <taxon>Bacillota</taxon>
        <taxon>Clostridia</taxon>
        <taxon>Eubacteriales</taxon>
        <taxon>Clostridiaceae</taxon>
        <taxon>Clostridium</taxon>
    </lineage>
</organism>
<protein>
    <submittedName>
        <fullName evidence="1">Uncharacterized protein</fullName>
    </submittedName>
</protein>
<sequence length="208" mass="23786">MSCNKEKDILGNWKLANGQGTLNIEKLGETYKCTWSIEEEDHHHEYLGIGIFVNNKLFVSRYSKKVPMAGVGMYKPIGDFRSNSALWASTQNFDTLGSGIAIRQETNEGFEGDYKVRYFIKEYESPIFDLKIIKKKQNDNLYDLTWAIHNKVQLHGVGIIHNEQMFLAYGGIDFQYEVVILSNVNESELNSKGALITNSSINDEIYIR</sequence>
<dbReference type="Proteomes" id="UP000190951">
    <property type="component" value="Chromosome"/>
</dbReference>
<name>A0A1S8L3S3_9CLOT</name>
<keyword evidence="2" id="KW-1185">Reference proteome</keyword>
<dbReference type="STRING" id="84029.CROST_28130"/>
<evidence type="ECO:0000313" key="2">
    <source>
        <dbReference type="Proteomes" id="UP000190951"/>
    </source>
</evidence>
<dbReference type="RefSeq" id="WP_077832601.1">
    <property type="nucleotide sequence ID" value="NZ_CP096983.1"/>
</dbReference>
<accession>A0A1S8L3S3</accession>
<evidence type="ECO:0000313" key="1">
    <source>
        <dbReference type="EMBL" id="URZ12518.1"/>
    </source>
</evidence>
<dbReference type="KEGG" id="crw:CROST_032400"/>